<comment type="similarity">
    <text evidence="2">Belongs to the NCF2/NOXA1 family.</text>
</comment>
<feature type="compositionally biased region" description="Low complexity" evidence="8">
    <location>
        <begin position="380"/>
        <end position="397"/>
    </location>
</feature>
<dbReference type="InterPro" id="IPR011990">
    <property type="entry name" value="TPR-like_helical_dom_sf"/>
</dbReference>
<dbReference type="Pfam" id="PF00564">
    <property type="entry name" value="PB1"/>
    <property type="match status" value="1"/>
</dbReference>
<dbReference type="EMBL" id="LXFE01000481">
    <property type="protein sequence ID" value="OLL25170.1"/>
    <property type="molecule type" value="Genomic_DNA"/>
</dbReference>
<dbReference type="FunFam" id="1.25.40.10:FF:000017">
    <property type="entry name" value="NADPH oxidase regulator NoxR"/>
    <property type="match status" value="1"/>
</dbReference>
<dbReference type="GO" id="GO:0005737">
    <property type="term" value="C:cytoplasm"/>
    <property type="evidence" value="ECO:0007669"/>
    <property type="project" value="UniProtKB-SubCell"/>
</dbReference>
<dbReference type="InterPro" id="IPR051864">
    <property type="entry name" value="NCF2_NOXA1"/>
</dbReference>
<dbReference type="InterPro" id="IPR053793">
    <property type="entry name" value="PB1-like"/>
</dbReference>
<gene>
    <name evidence="10" type="ORF">NEOLI_003855</name>
</gene>
<dbReference type="PANTHER" id="PTHR15175">
    <property type="entry name" value="NEUTROPHIL CYTOSOLIC FACTOR 2, NEUTROPHIL NADPH OXIDASE FACTOR 2"/>
    <property type="match status" value="1"/>
</dbReference>
<comment type="subcellular location">
    <subcellularLocation>
        <location evidence="1">Cytoplasm</location>
    </subcellularLocation>
</comment>
<comment type="caution">
    <text evidence="10">The sequence shown here is derived from an EMBL/GenBank/DDBJ whole genome shotgun (WGS) entry which is preliminary data.</text>
</comment>
<evidence type="ECO:0000259" key="9">
    <source>
        <dbReference type="PROSITE" id="PS51745"/>
    </source>
</evidence>
<evidence type="ECO:0000256" key="8">
    <source>
        <dbReference type="SAM" id="MobiDB-lite"/>
    </source>
</evidence>
<evidence type="ECO:0000256" key="5">
    <source>
        <dbReference type="ARBA" id="ARBA00022737"/>
    </source>
</evidence>
<evidence type="ECO:0000313" key="10">
    <source>
        <dbReference type="EMBL" id="OLL25170.1"/>
    </source>
</evidence>
<organism evidence="10 11">
    <name type="scientific">Neolecta irregularis (strain DAH-3)</name>
    <dbReference type="NCBI Taxonomy" id="1198029"/>
    <lineage>
        <taxon>Eukaryota</taxon>
        <taxon>Fungi</taxon>
        <taxon>Dikarya</taxon>
        <taxon>Ascomycota</taxon>
        <taxon>Taphrinomycotina</taxon>
        <taxon>Neolectales</taxon>
        <taxon>Neolectaceae</taxon>
        <taxon>Neolecta</taxon>
    </lineage>
</organism>
<evidence type="ECO:0000256" key="6">
    <source>
        <dbReference type="ARBA" id="ARBA00022803"/>
    </source>
</evidence>
<accession>A0A1U7LR71</accession>
<evidence type="ECO:0000256" key="2">
    <source>
        <dbReference type="ARBA" id="ARBA00008051"/>
    </source>
</evidence>
<feature type="region of interest" description="Disordered" evidence="8">
    <location>
        <begin position="422"/>
        <end position="443"/>
    </location>
</feature>
<evidence type="ECO:0000313" key="11">
    <source>
        <dbReference type="Proteomes" id="UP000186594"/>
    </source>
</evidence>
<dbReference type="PROSITE" id="PS50005">
    <property type="entry name" value="TPR"/>
    <property type="match status" value="1"/>
</dbReference>
<proteinExistence type="inferred from homology"/>
<dbReference type="SMART" id="SM00666">
    <property type="entry name" value="PB1"/>
    <property type="match status" value="1"/>
</dbReference>
<name>A0A1U7LR71_NEOID</name>
<dbReference type="PANTHER" id="PTHR15175:SF0">
    <property type="entry name" value="SH3 DOMAIN-CONTAINING PROTEIN C23A1.17"/>
    <property type="match status" value="1"/>
</dbReference>
<feature type="repeat" description="TPR" evidence="7">
    <location>
        <begin position="51"/>
        <end position="84"/>
    </location>
</feature>
<feature type="compositionally biased region" description="Basic and acidic residues" evidence="8">
    <location>
        <begin position="328"/>
        <end position="337"/>
    </location>
</feature>
<evidence type="ECO:0000256" key="7">
    <source>
        <dbReference type="PROSITE-ProRule" id="PRU00339"/>
    </source>
</evidence>
<evidence type="ECO:0000256" key="3">
    <source>
        <dbReference type="ARBA" id="ARBA00022443"/>
    </source>
</evidence>
<dbReference type="OrthoDB" id="9450131at2759"/>
<dbReference type="OMA" id="MGKIEIW"/>
<reference evidence="10 11" key="1">
    <citation type="submission" date="2016-04" db="EMBL/GenBank/DDBJ databases">
        <title>Evolutionary innovation and constraint leading to complex multicellularity in the Ascomycota.</title>
        <authorList>
            <person name="Cisse O."/>
            <person name="Nguyen A."/>
            <person name="Hewitt D.A."/>
            <person name="Jedd G."/>
            <person name="Stajich J.E."/>
        </authorList>
    </citation>
    <scope>NUCLEOTIDE SEQUENCE [LARGE SCALE GENOMIC DNA]</scope>
    <source>
        <strain evidence="10 11">DAH-3</strain>
    </source>
</reference>
<keyword evidence="6 7" id="KW-0802">TPR repeat</keyword>
<dbReference type="AlphaFoldDB" id="A0A1U7LR71"/>
<sequence>MSIKVRIPLFTMVQLKTCQQELETWVSALAFFDGQEYDKSLAEFEMIGDQAKYLFNIGIIHATVGRHIQAVQSFQEAVKLDRYLAIAYFQAGVSNFLLEEFELALGNFNDALLYLRGNVLIDYDQIGLTFRLFSCEVLFNRGLCQISQGQTKEGMADLRFAWKEKQTLEHDVIDEAIAAEALVCLESHKWNLHLQGFTVFSIPVGVLFRPNQNKVRNAKTKDYLGKARLVAATDRKDIFTGFTGSELQKARVSFREEQNISMEQRPKLAKTSVAQSVSSSSFNSFESTSFNQLNHILRSNTINLPPTPPNEGETSHRELLMRNYSTSDRSDIRDQDKSRRRGRDRSRPAYPSDNRTINRSLSRRGFLSSRGSSQERSQVSAYSAYTSSSRRIQQSRNNSEEDEPFDAQSLYDAYCYYDNDHQKRTHRQKAPRRTDDQSDYEEDYNEPDFEMIRKIECQKVKVRIHFANEIRALVVPIDIEFDKFRRRIIDKLEIKCRIKVKARDEDGELIVLGDNEDLEMIMFAAKEEARRKRVELGRIEVWCLEESTYL</sequence>
<dbReference type="Gene3D" id="1.25.40.10">
    <property type="entry name" value="Tetratricopeptide repeat domain"/>
    <property type="match status" value="1"/>
</dbReference>
<dbReference type="InterPro" id="IPR019734">
    <property type="entry name" value="TPR_rpt"/>
</dbReference>
<dbReference type="SUPFAM" id="SSF54277">
    <property type="entry name" value="CAD &amp; PB1 domains"/>
    <property type="match status" value="1"/>
</dbReference>
<evidence type="ECO:0000256" key="4">
    <source>
        <dbReference type="ARBA" id="ARBA00022490"/>
    </source>
</evidence>
<protein>
    <submittedName>
        <fullName evidence="10">Neutrophil cytosol factor 2</fullName>
    </submittedName>
</protein>
<dbReference type="InterPro" id="IPR000270">
    <property type="entry name" value="PB1_dom"/>
</dbReference>
<keyword evidence="5" id="KW-0677">Repeat</keyword>
<dbReference type="SMART" id="SM00028">
    <property type="entry name" value="TPR"/>
    <property type="match status" value="3"/>
</dbReference>
<dbReference type="Proteomes" id="UP000186594">
    <property type="component" value="Unassembled WGS sequence"/>
</dbReference>
<keyword evidence="11" id="KW-1185">Reference proteome</keyword>
<keyword evidence="4" id="KW-0963">Cytoplasm</keyword>
<feature type="compositionally biased region" description="Low complexity" evidence="8">
    <location>
        <begin position="359"/>
        <end position="372"/>
    </location>
</feature>
<dbReference type="Gene3D" id="3.10.20.90">
    <property type="entry name" value="Phosphatidylinositol 3-kinase Catalytic Subunit, Chain A, domain 1"/>
    <property type="match status" value="1"/>
</dbReference>
<feature type="region of interest" description="Disordered" evidence="8">
    <location>
        <begin position="322"/>
        <end position="404"/>
    </location>
</feature>
<dbReference type="PROSITE" id="PS51745">
    <property type="entry name" value="PB1"/>
    <property type="match status" value="1"/>
</dbReference>
<dbReference type="SUPFAM" id="SSF48452">
    <property type="entry name" value="TPR-like"/>
    <property type="match status" value="1"/>
</dbReference>
<feature type="domain" description="PB1" evidence="9">
    <location>
        <begin position="459"/>
        <end position="537"/>
    </location>
</feature>
<keyword evidence="3" id="KW-0728">SH3 domain</keyword>
<dbReference type="STRING" id="1198029.A0A1U7LR71"/>
<evidence type="ECO:0000256" key="1">
    <source>
        <dbReference type="ARBA" id="ARBA00004496"/>
    </source>
</evidence>